<dbReference type="AlphaFoldDB" id="A0A5D0NLW7"/>
<evidence type="ECO:0000313" key="2">
    <source>
        <dbReference type="Proteomes" id="UP000323380"/>
    </source>
</evidence>
<reference evidence="1 2" key="1">
    <citation type="submission" date="2019-08" db="EMBL/GenBank/DDBJ databases">
        <title>Actinomadura sp. nov. CYP1-5 isolated from mountain soil.</title>
        <authorList>
            <person name="Songsumanus A."/>
            <person name="Kuncharoen N."/>
            <person name="Kudo T."/>
            <person name="Yuki M."/>
            <person name="Igarashi Y."/>
            <person name="Tanasupawat S."/>
        </authorList>
    </citation>
    <scope>NUCLEOTIDE SEQUENCE [LARGE SCALE GENOMIC DNA]</scope>
    <source>
        <strain evidence="1 2">JCM 14158</strain>
    </source>
</reference>
<proteinExistence type="predicted"/>
<accession>A0A5D0NLW7</accession>
<name>A0A5D0NLW7_9ACTN</name>
<dbReference type="STRING" id="1220554.GCA_001552135_04579"/>
<dbReference type="Proteomes" id="UP000323380">
    <property type="component" value="Unassembled WGS sequence"/>
</dbReference>
<keyword evidence="2" id="KW-1185">Reference proteome</keyword>
<sequence>MTFDRRRALTMDGRIGAEFARAVAGKDRGALLALLEPRIDFRALTPGRPWEATASVEVVDEIILGHWFGPADHVLALLRVTTGAVADREHLAYRLRVRTGDVLYLVEQQVYYAVDRAAGSRGCG</sequence>
<evidence type="ECO:0008006" key="3">
    <source>
        <dbReference type="Google" id="ProtNLM"/>
    </source>
</evidence>
<dbReference type="EMBL" id="VSFG01000003">
    <property type="protein sequence ID" value="TYB45493.1"/>
    <property type="molecule type" value="Genomic_DNA"/>
</dbReference>
<comment type="caution">
    <text evidence="1">The sequence shown here is derived from an EMBL/GenBank/DDBJ whole genome shotgun (WGS) entry which is preliminary data.</text>
</comment>
<evidence type="ECO:0000313" key="1">
    <source>
        <dbReference type="EMBL" id="TYB45493.1"/>
    </source>
</evidence>
<dbReference type="RefSeq" id="WP_067894749.1">
    <property type="nucleotide sequence ID" value="NZ_VSFG01000003.1"/>
</dbReference>
<protein>
    <recommendedName>
        <fullName evidence="3">Nuclear transport factor 2 family protein</fullName>
    </recommendedName>
</protein>
<organism evidence="1 2">
    <name type="scientific">Actinomadura chibensis</name>
    <dbReference type="NCBI Taxonomy" id="392828"/>
    <lineage>
        <taxon>Bacteria</taxon>
        <taxon>Bacillati</taxon>
        <taxon>Actinomycetota</taxon>
        <taxon>Actinomycetes</taxon>
        <taxon>Streptosporangiales</taxon>
        <taxon>Thermomonosporaceae</taxon>
        <taxon>Actinomadura</taxon>
    </lineage>
</organism>
<gene>
    <name evidence="1" type="ORF">FXF69_18855</name>
</gene>